<proteinExistence type="predicted"/>
<name>A0A4Q7TUH0_9MICO</name>
<feature type="compositionally biased region" description="Basic and acidic residues" evidence="1">
    <location>
        <begin position="177"/>
        <end position="191"/>
    </location>
</feature>
<dbReference type="EMBL" id="SHKI01000005">
    <property type="protein sequence ID" value="RZT64596.1"/>
    <property type="molecule type" value="Genomic_DNA"/>
</dbReference>
<evidence type="ECO:0000313" key="3">
    <source>
        <dbReference type="Proteomes" id="UP000291832"/>
    </source>
</evidence>
<organism evidence="2 3">
    <name type="scientific">Leucobacter luti</name>
    <dbReference type="NCBI Taxonomy" id="340320"/>
    <lineage>
        <taxon>Bacteria</taxon>
        <taxon>Bacillati</taxon>
        <taxon>Actinomycetota</taxon>
        <taxon>Actinomycetes</taxon>
        <taxon>Micrococcales</taxon>
        <taxon>Microbacteriaceae</taxon>
        <taxon>Leucobacter</taxon>
    </lineage>
</organism>
<dbReference type="AlphaFoldDB" id="A0A4Q7TUH0"/>
<evidence type="ECO:0000256" key="1">
    <source>
        <dbReference type="SAM" id="MobiDB-lite"/>
    </source>
</evidence>
<sequence length="244" mass="24346">MTVSAPRRSRKRLVALIATGVLVVGAGITGTVFAVASHNAETERLCAEALDGAAAAREALAASTEAGEDALTAVESTALADGGTSAPYAGREGATDLVADVAHKLDGAEGTELSDSCETRDDAEEIQSSIAPATRAAADLDDAVEALLADFEQHKVDETARIAAEKSAAEEAAAQAEAERLAAEEAERQAAEQDSWSGYDPGYSGGGGSSSGDTGGSSNNGGGTIIAPHQGGGGCPPNQPVCYG</sequence>
<accession>A0A4Q7TUH0</accession>
<evidence type="ECO:0000313" key="2">
    <source>
        <dbReference type="EMBL" id="RZT64596.1"/>
    </source>
</evidence>
<gene>
    <name evidence="2" type="ORF">EV139_2015</name>
</gene>
<dbReference type="RefSeq" id="WP_130454196.1">
    <property type="nucleotide sequence ID" value="NZ_QYAG01000001.1"/>
</dbReference>
<feature type="region of interest" description="Disordered" evidence="1">
    <location>
        <begin position="167"/>
        <end position="244"/>
    </location>
</feature>
<feature type="compositionally biased region" description="Gly residues" evidence="1">
    <location>
        <begin position="203"/>
        <end position="235"/>
    </location>
</feature>
<reference evidence="2 3" key="1">
    <citation type="journal article" date="2015" name="Stand. Genomic Sci.">
        <title>Genomic Encyclopedia of Bacterial and Archaeal Type Strains, Phase III: the genomes of soil and plant-associated and newly described type strains.</title>
        <authorList>
            <person name="Whitman W.B."/>
            <person name="Woyke T."/>
            <person name="Klenk H.P."/>
            <person name="Zhou Y."/>
            <person name="Lilburn T.G."/>
            <person name="Beck B.J."/>
            <person name="De Vos P."/>
            <person name="Vandamme P."/>
            <person name="Eisen J.A."/>
            <person name="Garrity G."/>
            <person name="Hugenholtz P."/>
            <person name="Kyrpides N.C."/>
        </authorList>
    </citation>
    <scope>NUCLEOTIDE SEQUENCE [LARGE SCALE GENOMIC DNA]</scope>
    <source>
        <strain evidence="2 3">RF6</strain>
    </source>
</reference>
<dbReference type="Proteomes" id="UP000291832">
    <property type="component" value="Unassembled WGS sequence"/>
</dbReference>
<comment type="caution">
    <text evidence="2">The sequence shown here is derived from an EMBL/GenBank/DDBJ whole genome shotgun (WGS) entry which is preliminary data.</text>
</comment>
<protein>
    <submittedName>
        <fullName evidence="2">Uncharacterized protein</fullName>
    </submittedName>
</protein>
<keyword evidence="3" id="KW-1185">Reference proteome</keyword>